<name>A0A3S5BLW2_9PLAT</name>
<protein>
    <submittedName>
        <fullName evidence="1">Uncharacterized protein</fullName>
    </submittedName>
</protein>
<reference evidence="1" key="1">
    <citation type="submission" date="2018-11" db="EMBL/GenBank/DDBJ databases">
        <authorList>
            <consortium name="Pathogen Informatics"/>
        </authorList>
    </citation>
    <scope>NUCLEOTIDE SEQUENCE</scope>
</reference>
<proteinExistence type="predicted"/>
<dbReference type="EMBL" id="CAAALY010004322">
    <property type="protein sequence ID" value="VEL08587.1"/>
    <property type="molecule type" value="Genomic_DNA"/>
</dbReference>
<sequence length="306" mass="32800">MPELGLVGQNMIANRSERLGHAFILLRLLPAPQHSQVSETGPIKRSEQCLVVRLLQNAQIESCLTQRDNLGGVTPSCLLIRLTLKISLLKLEMRSTTSYHVSSPNYLILLNLFSRCFILPHDNELGQALHGLLNSVHLMAGCISRGTWMNPGRPTMVITVSAPSDLSVGSLGPDTRSSMAAPVTSVPESESWARLVAAFAEFRAHARFLRRRADSLFGSSASPPGAFEAMLSSQPVASSSPLSHLVCALGLNDFYATPASLPPLPDLLYSFLSGTLPGGSKHLPALPIAGTRRDLGSNETLIFGAA</sequence>
<dbReference type="AlphaFoldDB" id="A0A3S5BLW2"/>
<accession>A0A3S5BLW2</accession>
<evidence type="ECO:0000313" key="2">
    <source>
        <dbReference type="Proteomes" id="UP000784294"/>
    </source>
</evidence>
<gene>
    <name evidence="1" type="ORF">PXEA_LOCUS2027</name>
</gene>
<organism evidence="1 2">
    <name type="scientific">Protopolystoma xenopodis</name>
    <dbReference type="NCBI Taxonomy" id="117903"/>
    <lineage>
        <taxon>Eukaryota</taxon>
        <taxon>Metazoa</taxon>
        <taxon>Spiralia</taxon>
        <taxon>Lophotrochozoa</taxon>
        <taxon>Platyhelminthes</taxon>
        <taxon>Monogenea</taxon>
        <taxon>Polyopisthocotylea</taxon>
        <taxon>Polystomatidea</taxon>
        <taxon>Polystomatidae</taxon>
        <taxon>Protopolystoma</taxon>
    </lineage>
</organism>
<dbReference type="Proteomes" id="UP000784294">
    <property type="component" value="Unassembled WGS sequence"/>
</dbReference>
<evidence type="ECO:0000313" key="1">
    <source>
        <dbReference type="EMBL" id="VEL08587.1"/>
    </source>
</evidence>
<keyword evidence="2" id="KW-1185">Reference proteome</keyword>
<comment type="caution">
    <text evidence="1">The sequence shown here is derived from an EMBL/GenBank/DDBJ whole genome shotgun (WGS) entry which is preliminary data.</text>
</comment>